<name>A0A0E9TVQ0_ANGAN</name>
<accession>A0A0E9TVQ0</accession>
<dbReference type="EMBL" id="GBXM01050843">
    <property type="protein sequence ID" value="JAH57734.1"/>
    <property type="molecule type" value="Transcribed_RNA"/>
</dbReference>
<evidence type="ECO:0000313" key="1">
    <source>
        <dbReference type="EMBL" id="JAH57734.1"/>
    </source>
</evidence>
<reference evidence="1" key="2">
    <citation type="journal article" date="2015" name="Fish Shellfish Immunol.">
        <title>Early steps in the European eel (Anguilla anguilla)-Vibrio vulnificus interaction in the gills: Role of the RtxA13 toxin.</title>
        <authorList>
            <person name="Callol A."/>
            <person name="Pajuelo D."/>
            <person name="Ebbesson L."/>
            <person name="Teles M."/>
            <person name="MacKenzie S."/>
            <person name="Amaro C."/>
        </authorList>
    </citation>
    <scope>NUCLEOTIDE SEQUENCE</scope>
</reference>
<dbReference type="AlphaFoldDB" id="A0A0E9TVQ0"/>
<sequence length="42" mass="4775">MFDVIPCSVSHSFIITQNNVEGSQFPHCILNRICLIPNIPYL</sequence>
<reference evidence="1" key="1">
    <citation type="submission" date="2014-11" db="EMBL/GenBank/DDBJ databases">
        <authorList>
            <person name="Amaro Gonzalez C."/>
        </authorList>
    </citation>
    <scope>NUCLEOTIDE SEQUENCE</scope>
</reference>
<protein>
    <submittedName>
        <fullName evidence="1">Uncharacterized protein</fullName>
    </submittedName>
</protein>
<proteinExistence type="predicted"/>
<organism evidence="1">
    <name type="scientific">Anguilla anguilla</name>
    <name type="common">European freshwater eel</name>
    <name type="synonym">Muraena anguilla</name>
    <dbReference type="NCBI Taxonomy" id="7936"/>
    <lineage>
        <taxon>Eukaryota</taxon>
        <taxon>Metazoa</taxon>
        <taxon>Chordata</taxon>
        <taxon>Craniata</taxon>
        <taxon>Vertebrata</taxon>
        <taxon>Euteleostomi</taxon>
        <taxon>Actinopterygii</taxon>
        <taxon>Neopterygii</taxon>
        <taxon>Teleostei</taxon>
        <taxon>Anguilliformes</taxon>
        <taxon>Anguillidae</taxon>
        <taxon>Anguilla</taxon>
    </lineage>
</organism>